<evidence type="ECO:0000256" key="3">
    <source>
        <dbReference type="ARBA" id="ARBA00023027"/>
    </source>
</evidence>
<evidence type="ECO:0000256" key="1">
    <source>
        <dbReference type="ARBA" id="ARBA00006924"/>
    </source>
</evidence>
<dbReference type="SUPFAM" id="SSF52467">
    <property type="entry name" value="DHS-like NAD/FAD-binding domain"/>
    <property type="match status" value="1"/>
</dbReference>
<comment type="caution">
    <text evidence="4">Lacks conserved residue(s) required for the propagation of feature annotation.</text>
</comment>
<dbReference type="GO" id="GO:0017136">
    <property type="term" value="F:histone deacetylase activity, NAD-dependent"/>
    <property type="evidence" value="ECO:0007669"/>
    <property type="project" value="TreeGrafter"/>
</dbReference>
<dbReference type="Pfam" id="PF02146">
    <property type="entry name" value="SIR2"/>
    <property type="match status" value="1"/>
</dbReference>
<dbReference type="OrthoDB" id="424302at2759"/>
<protein>
    <recommendedName>
        <fullName evidence="5">Deacetylase sirtuin-type domain-containing protein</fullName>
    </recommendedName>
</protein>
<evidence type="ECO:0000256" key="4">
    <source>
        <dbReference type="PROSITE-ProRule" id="PRU00236"/>
    </source>
</evidence>
<keyword evidence="2" id="KW-0808">Transferase</keyword>
<evidence type="ECO:0000313" key="7">
    <source>
        <dbReference type="Proteomes" id="UP001140453"/>
    </source>
</evidence>
<dbReference type="GO" id="GO:0005634">
    <property type="term" value="C:nucleus"/>
    <property type="evidence" value="ECO:0007669"/>
    <property type="project" value="TreeGrafter"/>
</dbReference>
<dbReference type="GO" id="GO:0070403">
    <property type="term" value="F:NAD+ binding"/>
    <property type="evidence" value="ECO:0007669"/>
    <property type="project" value="InterPro"/>
</dbReference>
<dbReference type="PANTHER" id="PTHR11085">
    <property type="entry name" value="NAD-DEPENDENT PROTEIN DEACYLASE SIRTUIN-5, MITOCHONDRIAL-RELATED"/>
    <property type="match status" value="1"/>
</dbReference>
<dbReference type="InterPro" id="IPR026590">
    <property type="entry name" value="Ssirtuin_cat_dom"/>
</dbReference>
<keyword evidence="7" id="KW-1185">Reference proteome</keyword>
<dbReference type="Gene3D" id="3.40.50.1220">
    <property type="entry name" value="TPP-binding domain"/>
    <property type="match status" value="1"/>
</dbReference>
<dbReference type="EMBL" id="JAPEVB010000007">
    <property type="protein sequence ID" value="KAJ4385786.1"/>
    <property type="molecule type" value="Genomic_DNA"/>
</dbReference>
<proteinExistence type="inferred from homology"/>
<comment type="caution">
    <text evidence="6">The sequence shown here is derived from an EMBL/GenBank/DDBJ whole genome shotgun (WGS) entry which is preliminary data.</text>
</comment>
<comment type="similarity">
    <text evidence="1">Belongs to the sirtuin family. Class I subfamily.</text>
</comment>
<evidence type="ECO:0000259" key="5">
    <source>
        <dbReference type="PROSITE" id="PS50305"/>
    </source>
</evidence>
<dbReference type="Proteomes" id="UP001140453">
    <property type="component" value="Unassembled WGS sequence"/>
</dbReference>
<dbReference type="Gene3D" id="3.30.1600.10">
    <property type="entry name" value="SIR2/SIRT2 'Small Domain"/>
    <property type="match status" value="1"/>
</dbReference>
<evidence type="ECO:0000313" key="6">
    <source>
        <dbReference type="EMBL" id="KAJ4385786.1"/>
    </source>
</evidence>
<sequence>MTPGPRTSIEEVQGLIRKSNRIIALCGAGLSVASGLPTFRGTGGLWRNHEPTSLATPDAFRKDPALVWLFYAWRRHMALKAQPNPAHIALAHLARVKDNFLCLTQNVDGLSARAGHPKAKLRSLHGNILDMKCFNDCCDFFEEDNRDDPLCPALRAASAVDTPADQGLPLLDPTLPVPEIDIKDLPHCPKVQRRAAEARRSLV</sequence>
<dbReference type="InterPro" id="IPR050134">
    <property type="entry name" value="NAD-dep_sirtuin_deacylases"/>
</dbReference>
<dbReference type="AlphaFoldDB" id="A0A9W8YKS9"/>
<name>A0A9W8YKS9_9PEZI</name>
<accession>A0A9W8YKS9</accession>
<dbReference type="PANTHER" id="PTHR11085:SF10">
    <property type="entry name" value="NAD-DEPENDENT PROTEIN DEACYLASE SIRTUIN-5, MITOCHONDRIAL-RELATED"/>
    <property type="match status" value="1"/>
</dbReference>
<dbReference type="InterPro" id="IPR003000">
    <property type="entry name" value="Sirtuin"/>
</dbReference>
<feature type="domain" description="Deacetylase sirtuin-type" evidence="5">
    <location>
        <begin position="2"/>
        <end position="203"/>
    </location>
</feature>
<reference evidence="6" key="1">
    <citation type="submission" date="2022-10" db="EMBL/GenBank/DDBJ databases">
        <title>Tapping the CABI collections for fungal endophytes: first genome assemblies for Collariella, Neodidymelliopsis, Ascochyta clinopodiicola, Didymella pomorum, Didymosphaeria variabile, Neocosmospora piperis and Neocucurbitaria cava.</title>
        <authorList>
            <person name="Hill R."/>
        </authorList>
    </citation>
    <scope>NUCLEOTIDE SEQUENCE</scope>
    <source>
        <strain evidence="6">IMI 355082</strain>
    </source>
</reference>
<gene>
    <name evidence="6" type="ORF">N0V93_010217</name>
</gene>
<dbReference type="InterPro" id="IPR029035">
    <property type="entry name" value="DHS-like_NAD/FAD-binding_dom"/>
</dbReference>
<organism evidence="6 7">
    <name type="scientific">Gnomoniopsis smithogilvyi</name>
    <dbReference type="NCBI Taxonomy" id="1191159"/>
    <lineage>
        <taxon>Eukaryota</taxon>
        <taxon>Fungi</taxon>
        <taxon>Dikarya</taxon>
        <taxon>Ascomycota</taxon>
        <taxon>Pezizomycotina</taxon>
        <taxon>Sordariomycetes</taxon>
        <taxon>Sordariomycetidae</taxon>
        <taxon>Diaporthales</taxon>
        <taxon>Gnomoniaceae</taxon>
        <taxon>Gnomoniopsis</taxon>
    </lineage>
</organism>
<dbReference type="InterPro" id="IPR026591">
    <property type="entry name" value="Sirtuin_cat_small_dom_sf"/>
</dbReference>
<keyword evidence="3" id="KW-0520">NAD</keyword>
<evidence type="ECO:0000256" key="2">
    <source>
        <dbReference type="ARBA" id="ARBA00022679"/>
    </source>
</evidence>
<dbReference type="PROSITE" id="PS50305">
    <property type="entry name" value="SIRTUIN"/>
    <property type="match status" value="1"/>
</dbReference>